<keyword evidence="2" id="KW-1185">Reference proteome</keyword>
<proteinExistence type="predicted"/>
<accession>A0ABP3ERE2</accession>
<dbReference type="Proteomes" id="UP001501867">
    <property type="component" value="Unassembled WGS sequence"/>
</dbReference>
<comment type="caution">
    <text evidence="1">The sequence shown here is derived from an EMBL/GenBank/DDBJ whole genome shotgun (WGS) entry which is preliminary data.</text>
</comment>
<evidence type="ECO:0000313" key="1">
    <source>
        <dbReference type="EMBL" id="GAA0270919.1"/>
    </source>
</evidence>
<gene>
    <name evidence="1" type="ORF">GCM10010302_05590</name>
</gene>
<dbReference type="EMBL" id="BAAABV010000005">
    <property type="protein sequence ID" value="GAA0270919.1"/>
    <property type="molecule type" value="Genomic_DNA"/>
</dbReference>
<evidence type="ECO:0000313" key="2">
    <source>
        <dbReference type="Proteomes" id="UP001501867"/>
    </source>
</evidence>
<organism evidence="1 2">
    <name type="scientific">Streptomyces polychromogenes</name>
    <dbReference type="NCBI Taxonomy" id="67342"/>
    <lineage>
        <taxon>Bacteria</taxon>
        <taxon>Bacillati</taxon>
        <taxon>Actinomycetota</taxon>
        <taxon>Actinomycetes</taxon>
        <taxon>Kitasatosporales</taxon>
        <taxon>Streptomycetaceae</taxon>
        <taxon>Streptomyces</taxon>
    </lineage>
</organism>
<sequence>MLTTVMVTRAPGNTALDIGIKSPDGSRRQPDAHVTALAANFYGSIGPAVRPRGLSLPPD</sequence>
<name>A0ABP3ERE2_9ACTN</name>
<reference evidence="2" key="1">
    <citation type="journal article" date="2019" name="Int. J. Syst. Evol. Microbiol.">
        <title>The Global Catalogue of Microorganisms (GCM) 10K type strain sequencing project: providing services to taxonomists for standard genome sequencing and annotation.</title>
        <authorList>
            <consortium name="The Broad Institute Genomics Platform"/>
            <consortium name="The Broad Institute Genome Sequencing Center for Infectious Disease"/>
            <person name="Wu L."/>
            <person name="Ma J."/>
        </authorList>
    </citation>
    <scope>NUCLEOTIDE SEQUENCE [LARGE SCALE GENOMIC DNA]</scope>
    <source>
        <strain evidence="2">JCM 4505</strain>
    </source>
</reference>
<protein>
    <submittedName>
        <fullName evidence="1">Uncharacterized protein</fullName>
    </submittedName>
</protein>